<dbReference type="Pfam" id="PF01627">
    <property type="entry name" value="Hpt"/>
    <property type="match status" value="1"/>
</dbReference>
<dbReference type="PROSITE" id="PS50894">
    <property type="entry name" value="HPT"/>
    <property type="match status" value="1"/>
</dbReference>
<gene>
    <name evidence="16" type="ORF">BGI27_03110</name>
    <name evidence="17" type="ORF">CGU29_06010</name>
</gene>
<keyword evidence="10" id="KW-0902">Two-component regulatory system</keyword>
<evidence type="ECO:0000256" key="11">
    <source>
        <dbReference type="ARBA" id="ARBA00035100"/>
    </source>
</evidence>
<dbReference type="InterPro" id="IPR004358">
    <property type="entry name" value="Sig_transdc_His_kin-like_C"/>
</dbReference>
<keyword evidence="8" id="KW-0418">Kinase</keyword>
<reference evidence="16 19" key="1">
    <citation type="submission" date="2016-08" db="EMBL/GenBank/DDBJ databases">
        <title>Candidatus Dactylopiibacterium carminicum genome sequence.</title>
        <authorList>
            <person name="Ramirez-Puebla S.T."/>
            <person name="Ormeno-Orrillo E."/>
            <person name="Vera-Ponce De Leon A."/>
            <person name="Luis L."/>
            <person name="Sanchez-Flores A."/>
            <person name="Monica R."/>
            <person name="Martinez-Romero E."/>
        </authorList>
    </citation>
    <scope>NUCLEOTIDE SEQUENCE [LARGE SCALE GENOMIC DNA]</scope>
    <source>
        <strain evidence="16">END1</strain>
    </source>
</reference>
<dbReference type="PROSITE" id="PS50109">
    <property type="entry name" value="HIS_KIN"/>
    <property type="match status" value="1"/>
</dbReference>
<dbReference type="InterPro" id="IPR004105">
    <property type="entry name" value="CheA-like_dim"/>
</dbReference>
<dbReference type="CDD" id="cd16916">
    <property type="entry name" value="HATPase_CheA-like"/>
    <property type="match status" value="1"/>
</dbReference>
<dbReference type="Pfam" id="PF02518">
    <property type="entry name" value="HATPase_c"/>
    <property type="match status" value="1"/>
</dbReference>
<evidence type="ECO:0000313" key="18">
    <source>
        <dbReference type="Proteomes" id="UP000216107"/>
    </source>
</evidence>
<dbReference type="InterPro" id="IPR036641">
    <property type="entry name" value="HPT_dom_sf"/>
</dbReference>
<dbReference type="InterPro" id="IPR037006">
    <property type="entry name" value="CheA-like_homodim_sf"/>
</dbReference>
<evidence type="ECO:0000256" key="5">
    <source>
        <dbReference type="ARBA" id="ARBA00022553"/>
    </source>
</evidence>
<dbReference type="InterPro" id="IPR051315">
    <property type="entry name" value="Bact_Chemotaxis_CheA"/>
</dbReference>
<feature type="modified residue" description="Phosphohistidine" evidence="12">
    <location>
        <position position="47"/>
    </location>
</feature>
<evidence type="ECO:0000256" key="1">
    <source>
        <dbReference type="ARBA" id="ARBA00000085"/>
    </source>
</evidence>
<keyword evidence="5 12" id="KW-0597">Phosphoprotein</keyword>
<evidence type="ECO:0000256" key="2">
    <source>
        <dbReference type="ARBA" id="ARBA00012438"/>
    </source>
</evidence>
<dbReference type="EMBL" id="MDUX01000006">
    <property type="protein sequence ID" value="KAF7600383.1"/>
    <property type="molecule type" value="Genomic_DNA"/>
</dbReference>
<dbReference type="InterPro" id="IPR036097">
    <property type="entry name" value="HisK_dim/P_sf"/>
</dbReference>
<dbReference type="Proteomes" id="UP000623509">
    <property type="component" value="Unassembled WGS sequence"/>
</dbReference>
<feature type="domain" description="Histidine kinase" evidence="13">
    <location>
        <begin position="317"/>
        <end position="518"/>
    </location>
</feature>
<dbReference type="FunFam" id="2.30.30.40:FF:000048">
    <property type="entry name" value="Chemotaxis protein CheA, putative"/>
    <property type="match status" value="1"/>
</dbReference>
<dbReference type="InterPro" id="IPR008207">
    <property type="entry name" value="Sig_transdc_His_kin_Hpt_dom"/>
</dbReference>
<evidence type="ECO:0000256" key="8">
    <source>
        <dbReference type="ARBA" id="ARBA00022777"/>
    </source>
</evidence>
<evidence type="ECO:0000256" key="9">
    <source>
        <dbReference type="ARBA" id="ARBA00022840"/>
    </source>
</evidence>
<dbReference type="PRINTS" id="PR00344">
    <property type="entry name" value="BCTRLSENSOR"/>
</dbReference>
<dbReference type="EMBL" id="NMRN01000012">
    <property type="protein sequence ID" value="PAS93788.1"/>
    <property type="molecule type" value="Genomic_DNA"/>
</dbReference>
<dbReference type="CDD" id="cd00088">
    <property type="entry name" value="HPT"/>
    <property type="match status" value="1"/>
</dbReference>
<dbReference type="GO" id="GO:0006935">
    <property type="term" value="P:chemotaxis"/>
    <property type="evidence" value="ECO:0007669"/>
    <property type="project" value="UniProtKB-KW"/>
</dbReference>
<dbReference type="Pfam" id="PF01584">
    <property type="entry name" value="CheW"/>
    <property type="match status" value="1"/>
</dbReference>
<dbReference type="EC" id="2.7.13.3" evidence="2"/>
<dbReference type="Proteomes" id="UP000216107">
    <property type="component" value="Unassembled WGS sequence"/>
</dbReference>
<evidence type="ECO:0000256" key="10">
    <source>
        <dbReference type="ARBA" id="ARBA00023012"/>
    </source>
</evidence>
<dbReference type="OrthoDB" id="9146932at2"/>
<dbReference type="SUPFAM" id="SSF55874">
    <property type="entry name" value="ATPase domain of HSP90 chaperone/DNA topoisomerase II/histidine kinase"/>
    <property type="match status" value="1"/>
</dbReference>
<keyword evidence="6" id="KW-0808">Transferase</keyword>
<evidence type="ECO:0000256" key="7">
    <source>
        <dbReference type="ARBA" id="ARBA00022741"/>
    </source>
</evidence>
<reference evidence="17 18" key="2">
    <citation type="submission" date="2017-07" db="EMBL/GenBank/DDBJ databases">
        <title>Candidatus Dactylopiibacterium carminicum, a nitrogen-fixing symbiont of the cochineal insect Dactylopius coccus and Dactylopius opuntiae (Hemiptera: Coccoidea: Dactylopiidae).</title>
        <authorList>
            <person name="Vera A."/>
        </authorList>
    </citation>
    <scope>NUCLEOTIDE SEQUENCE [LARGE SCALE GENOMIC DNA]</scope>
    <source>
        <strain evidence="17 18">NFDCM</strain>
    </source>
</reference>
<dbReference type="GO" id="GO:0005737">
    <property type="term" value="C:cytoplasm"/>
    <property type="evidence" value="ECO:0007669"/>
    <property type="project" value="InterPro"/>
</dbReference>
<dbReference type="InterPro" id="IPR036061">
    <property type="entry name" value="CheW-like_dom_sf"/>
</dbReference>
<evidence type="ECO:0000313" key="16">
    <source>
        <dbReference type="EMBL" id="KAF7600383.1"/>
    </source>
</evidence>
<dbReference type="Pfam" id="PF02895">
    <property type="entry name" value="H-kinase_dim"/>
    <property type="match status" value="1"/>
</dbReference>
<protein>
    <recommendedName>
        <fullName evidence="3">Chemotaxis protein CheA</fullName>
        <ecNumber evidence="2">2.7.13.3</ecNumber>
    </recommendedName>
</protein>
<evidence type="ECO:0000259" key="15">
    <source>
        <dbReference type="PROSITE" id="PS50894"/>
    </source>
</evidence>
<organism evidence="17 18">
    <name type="scientific">Candidatus Dactylopiibacterium carminicum</name>
    <dbReference type="NCBI Taxonomy" id="857335"/>
    <lineage>
        <taxon>Bacteria</taxon>
        <taxon>Pseudomonadati</taxon>
        <taxon>Pseudomonadota</taxon>
        <taxon>Betaproteobacteria</taxon>
        <taxon>Rhodocyclales</taxon>
        <taxon>Rhodocyclaceae</taxon>
        <taxon>Candidatus Dactylopiibacterium</taxon>
    </lineage>
</organism>
<dbReference type="PROSITE" id="PS50851">
    <property type="entry name" value="CHEW"/>
    <property type="match status" value="1"/>
</dbReference>
<dbReference type="SUPFAM" id="SSF50341">
    <property type="entry name" value="CheW-like"/>
    <property type="match status" value="1"/>
</dbReference>
<evidence type="ECO:0000256" key="12">
    <source>
        <dbReference type="PROSITE-ProRule" id="PRU00110"/>
    </source>
</evidence>
<dbReference type="PANTHER" id="PTHR43395:SF10">
    <property type="entry name" value="CHEMOTAXIS PROTEIN CHEA"/>
    <property type="match status" value="1"/>
</dbReference>
<dbReference type="InterPro" id="IPR005467">
    <property type="entry name" value="His_kinase_dom"/>
</dbReference>
<dbReference type="AlphaFoldDB" id="A0A272EUK7"/>
<dbReference type="SMART" id="SM00387">
    <property type="entry name" value="HATPase_c"/>
    <property type="match status" value="1"/>
</dbReference>
<keyword evidence="7" id="KW-0547">Nucleotide-binding</keyword>
<evidence type="ECO:0000259" key="13">
    <source>
        <dbReference type="PROSITE" id="PS50109"/>
    </source>
</evidence>
<keyword evidence="19" id="KW-1185">Reference proteome</keyword>
<keyword evidence="9" id="KW-0067">ATP-binding</keyword>
<dbReference type="Gene3D" id="1.20.120.160">
    <property type="entry name" value="HPT domain"/>
    <property type="match status" value="1"/>
</dbReference>
<dbReference type="SMART" id="SM00260">
    <property type="entry name" value="CheW"/>
    <property type="match status" value="1"/>
</dbReference>
<evidence type="ECO:0000313" key="19">
    <source>
        <dbReference type="Proteomes" id="UP000623509"/>
    </source>
</evidence>
<dbReference type="GO" id="GO:0000155">
    <property type="term" value="F:phosphorelay sensor kinase activity"/>
    <property type="evidence" value="ECO:0007669"/>
    <property type="project" value="InterPro"/>
</dbReference>
<dbReference type="SMART" id="SM01231">
    <property type="entry name" value="H-kinase_dim"/>
    <property type="match status" value="1"/>
</dbReference>
<dbReference type="RefSeq" id="WP_095523460.1">
    <property type="nucleotide sequence ID" value="NZ_MDUX01000006.1"/>
</dbReference>
<dbReference type="GO" id="GO:0005524">
    <property type="term" value="F:ATP binding"/>
    <property type="evidence" value="ECO:0007669"/>
    <property type="project" value="UniProtKB-KW"/>
</dbReference>
<evidence type="ECO:0000259" key="14">
    <source>
        <dbReference type="PROSITE" id="PS50851"/>
    </source>
</evidence>
<sequence length="671" mass="73055">MIDNPAAHHALVEESRELLDAMDAALLALEKGGRDTEHINAVFRAAHTIKGSAGLFGLALIVDFTHIAESVLVRVRNGEIPLDPDLLSLLFDCGAYLRDLIDALAESTHPTDPDAAQRATLIAGLHTYLGGPPASVATTSETPRNDEGGAQRWSIHLGFYADALRDGMDPLSFIQYLERLGDLHDIRTDISRLPALADLDPESCYLQFDLLLETQATREEIASTFEFVAEGSDIRIEPAALQASPVLPPPGEIHLADIDRPPATERRGGLRQTMVKVEARKLDELIDTVGELVIAAASGRMFVGKKQFDAVHEVMGEIEKLVEQIRNKSLNLRMTPIGDIFQRFPRIVRDVAKDLGKKIELSISGADAELDKSMIEKLADPLLHIVRNAIDHGIEPVEQRLDAGKSPEGRLRLHAYQDSGSIVIEVSDDGRGLNQARIRAKAIENGLINADAMLDDQATFALIFQPGFSTAEVVSDLSGRGVGMDVVRRNIEQLRGEIEIESVPGHGTTFRIRLPLTLAIIDCFQVAVGNANFAIPLELVVECIELEEALEDYRIVNLRGEPLPYITLADIFHIAPQPAAIRCMVVVQSGRQRAGILVDRLVGKLQAVIKPLGYLLQGVRGLGGATILGDGKVALILDVPALLDLTTRQEANQVLEAEISNTATHKTSMQS</sequence>
<dbReference type="InterPro" id="IPR002545">
    <property type="entry name" value="CheW-lke_dom"/>
</dbReference>
<comment type="caution">
    <text evidence="17">The sequence shown here is derived from an EMBL/GenBank/DDBJ whole genome shotgun (WGS) entry which is preliminary data.</text>
</comment>
<accession>A0A272EUK7</accession>
<evidence type="ECO:0000256" key="6">
    <source>
        <dbReference type="ARBA" id="ARBA00022679"/>
    </source>
</evidence>
<dbReference type="PANTHER" id="PTHR43395">
    <property type="entry name" value="SENSOR HISTIDINE KINASE CHEA"/>
    <property type="match status" value="1"/>
</dbReference>
<dbReference type="Gene3D" id="2.30.30.40">
    <property type="entry name" value="SH3 Domains"/>
    <property type="match status" value="1"/>
</dbReference>
<dbReference type="SMART" id="SM00073">
    <property type="entry name" value="HPT"/>
    <property type="match status" value="1"/>
</dbReference>
<dbReference type="SUPFAM" id="SSF47384">
    <property type="entry name" value="Homodimeric domain of signal transducing histidine kinase"/>
    <property type="match status" value="1"/>
</dbReference>
<keyword evidence="4" id="KW-0145">Chemotaxis</keyword>
<dbReference type="InterPro" id="IPR003594">
    <property type="entry name" value="HATPase_dom"/>
</dbReference>
<comment type="function">
    <text evidence="11">Involved in the transmission of sensory signals from the chemoreceptors to the flagellar motors. CheA is autophosphorylated; it can transfer its phosphate group to either CheB or CheY.</text>
</comment>
<dbReference type="Gene3D" id="1.10.287.560">
    <property type="entry name" value="Histidine kinase CheA-like, homodimeric domain"/>
    <property type="match status" value="1"/>
</dbReference>
<proteinExistence type="predicted"/>
<name>A0A272EUK7_9RHOO</name>
<feature type="domain" description="HPt" evidence="15">
    <location>
        <begin position="1"/>
        <end position="104"/>
    </location>
</feature>
<feature type="domain" description="CheW-like" evidence="14">
    <location>
        <begin position="520"/>
        <end position="648"/>
    </location>
</feature>
<evidence type="ECO:0000256" key="4">
    <source>
        <dbReference type="ARBA" id="ARBA00022500"/>
    </source>
</evidence>
<dbReference type="SUPFAM" id="SSF47226">
    <property type="entry name" value="Histidine-containing phosphotransfer domain, HPT domain"/>
    <property type="match status" value="1"/>
</dbReference>
<dbReference type="Gene3D" id="3.30.565.10">
    <property type="entry name" value="Histidine kinase-like ATPase, C-terminal domain"/>
    <property type="match status" value="1"/>
</dbReference>
<evidence type="ECO:0000313" key="17">
    <source>
        <dbReference type="EMBL" id="PAS93788.1"/>
    </source>
</evidence>
<dbReference type="FunFam" id="3.30.565.10:FF:000016">
    <property type="entry name" value="Chemotaxis protein CheA, putative"/>
    <property type="match status" value="1"/>
</dbReference>
<comment type="catalytic activity">
    <reaction evidence="1">
        <text>ATP + protein L-histidine = ADP + protein N-phospho-L-histidine.</text>
        <dbReference type="EC" id="2.7.13.3"/>
    </reaction>
</comment>
<dbReference type="InterPro" id="IPR036890">
    <property type="entry name" value="HATPase_C_sf"/>
</dbReference>
<evidence type="ECO:0000256" key="3">
    <source>
        <dbReference type="ARBA" id="ARBA00021495"/>
    </source>
</evidence>